<comment type="subcellular location">
    <subcellularLocation>
        <location evidence="1">Membrane</location>
        <topology evidence="1">Single-pass membrane protein</topology>
    </subcellularLocation>
</comment>
<keyword evidence="4" id="KW-0472">Membrane</keyword>
<keyword evidence="3" id="KW-1133">Transmembrane helix</keyword>
<dbReference type="NCBIfam" id="TIGR01352">
    <property type="entry name" value="tonB_Cterm"/>
    <property type="match status" value="1"/>
</dbReference>
<feature type="signal peptide" evidence="5">
    <location>
        <begin position="1"/>
        <end position="22"/>
    </location>
</feature>
<evidence type="ECO:0000256" key="3">
    <source>
        <dbReference type="ARBA" id="ARBA00022989"/>
    </source>
</evidence>
<accession>A0ABV6JUW4</accession>
<dbReference type="SUPFAM" id="SSF74653">
    <property type="entry name" value="TolA/TonB C-terminal domain"/>
    <property type="match status" value="1"/>
</dbReference>
<dbReference type="Gene3D" id="3.30.1150.10">
    <property type="match status" value="1"/>
</dbReference>
<organism evidence="7 8">
    <name type="scientific">Roseomonas elaeocarpi</name>
    <dbReference type="NCBI Taxonomy" id="907779"/>
    <lineage>
        <taxon>Bacteria</taxon>
        <taxon>Pseudomonadati</taxon>
        <taxon>Pseudomonadota</taxon>
        <taxon>Alphaproteobacteria</taxon>
        <taxon>Acetobacterales</taxon>
        <taxon>Roseomonadaceae</taxon>
        <taxon>Roseomonas</taxon>
    </lineage>
</organism>
<dbReference type="PROSITE" id="PS51257">
    <property type="entry name" value="PROKAR_LIPOPROTEIN"/>
    <property type="match status" value="1"/>
</dbReference>
<evidence type="ECO:0000313" key="8">
    <source>
        <dbReference type="Proteomes" id="UP001589865"/>
    </source>
</evidence>
<feature type="chain" id="PRO_5046830443" evidence="5">
    <location>
        <begin position="23"/>
        <end position="139"/>
    </location>
</feature>
<comment type="caution">
    <text evidence="7">The sequence shown here is derived from an EMBL/GenBank/DDBJ whole genome shotgun (WGS) entry which is preliminary data.</text>
</comment>
<evidence type="ECO:0000256" key="2">
    <source>
        <dbReference type="ARBA" id="ARBA00022692"/>
    </source>
</evidence>
<dbReference type="InterPro" id="IPR037682">
    <property type="entry name" value="TonB_C"/>
</dbReference>
<keyword evidence="2" id="KW-0812">Transmembrane</keyword>
<dbReference type="InterPro" id="IPR006260">
    <property type="entry name" value="TonB/TolA_C"/>
</dbReference>
<dbReference type="EMBL" id="JBHLUN010000010">
    <property type="protein sequence ID" value="MFC0409507.1"/>
    <property type="molecule type" value="Genomic_DNA"/>
</dbReference>
<dbReference type="RefSeq" id="WP_377045259.1">
    <property type="nucleotide sequence ID" value="NZ_JBHLUN010000010.1"/>
</dbReference>
<evidence type="ECO:0000259" key="6">
    <source>
        <dbReference type="PROSITE" id="PS52015"/>
    </source>
</evidence>
<evidence type="ECO:0000256" key="4">
    <source>
        <dbReference type="ARBA" id="ARBA00023136"/>
    </source>
</evidence>
<proteinExistence type="predicted"/>
<name>A0ABV6JUW4_9PROT</name>
<evidence type="ECO:0000256" key="1">
    <source>
        <dbReference type="ARBA" id="ARBA00004167"/>
    </source>
</evidence>
<keyword evidence="8" id="KW-1185">Reference proteome</keyword>
<gene>
    <name evidence="7" type="ORF">ACFFGY_14745</name>
</gene>
<evidence type="ECO:0000313" key="7">
    <source>
        <dbReference type="EMBL" id="MFC0409507.1"/>
    </source>
</evidence>
<evidence type="ECO:0000256" key="5">
    <source>
        <dbReference type="SAM" id="SignalP"/>
    </source>
</evidence>
<feature type="domain" description="TonB C-terminal" evidence="6">
    <location>
        <begin position="40"/>
        <end position="139"/>
    </location>
</feature>
<sequence>MSLGKNVSRLLPVTALALASCAAIPERPECVASAEPQSWNQTVSRRLACVAEYPNPTADRPDWAVGTAILRADIDQQGNVSNATVARSSGWPQLDQAGLKALQAASPLPPPPPPAIDEKPVTGINVPFTYRVRPRPGSA</sequence>
<protein>
    <submittedName>
        <fullName evidence="7">Energy transducer TonB</fullName>
    </submittedName>
</protein>
<dbReference type="Proteomes" id="UP001589865">
    <property type="component" value="Unassembled WGS sequence"/>
</dbReference>
<reference evidence="7 8" key="1">
    <citation type="submission" date="2024-09" db="EMBL/GenBank/DDBJ databases">
        <authorList>
            <person name="Sun Q."/>
            <person name="Mori K."/>
        </authorList>
    </citation>
    <scope>NUCLEOTIDE SEQUENCE [LARGE SCALE GENOMIC DNA]</scope>
    <source>
        <strain evidence="7 8">TBRC 5777</strain>
    </source>
</reference>
<keyword evidence="5" id="KW-0732">Signal</keyword>
<dbReference type="Pfam" id="PF03544">
    <property type="entry name" value="TonB_C"/>
    <property type="match status" value="1"/>
</dbReference>
<dbReference type="PROSITE" id="PS52015">
    <property type="entry name" value="TONB_CTD"/>
    <property type="match status" value="1"/>
</dbReference>